<name>A0ABQ6GPZ0_9GAMM</name>
<evidence type="ECO:0000313" key="4">
    <source>
        <dbReference type="Proteomes" id="UP001157186"/>
    </source>
</evidence>
<reference evidence="3 4" key="1">
    <citation type="submission" date="2023-03" db="EMBL/GenBank/DDBJ databases">
        <title>Draft genome sequence of Thalassotalea insulae KCTC 62186T.</title>
        <authorList>
            <person name="Sawabe T."/>
        </authorList>
    </citation>
    <scope>NUCLEOTIDE SEQUENCE [LARGE SCALE GENOMIC DNA]</scope>
    <source>
        <strain evidence="3 4">KCTC 62186</strain>
    </source>
</reference>
<evidence type="ECO:0000259" key="2">
    <source>
        <dbReference type="Pfam" id="PF04024"/>
    </source>
</evidence>
<keyword evidence="1" id="KW-1133">Transmembrane helix</keyword>
<accession>A0ABQ6GPZ0</accession>
<gene>
    <name evidence="3" type="ORF">tinsulaeT_13850</name>
</gene>
<evidence type="ECO:0000313" key="3">
    <source>
        <dbReference type="EMBL" id="GLX78045.1"/>
    </source>
</evidence>
<organism evidence="3 4">
    <name type="scientific">Thalassotalea insulae</name>
    <dbReference type="NCBI Taxonomy" id="2056778"/>
    <lineage>
        <taxon>Bacteria</taxon>
        <taxon>Pseudomonadati</taxon>
        <taxon>Pseudomonadota</taxon>
        <taxon>Gammaproteobacteria</taxon>
        <taxon>Alteromonadales</taxon>
        <taxon>Colwelliaceae</taxon>
        <taxon>Thalassotalea</taxon>
    </lineage>
</organism>
<sequence>MRYQREYLNQGRLTKDLMHKKVSGICGGIARHYQLPRLGVRIAAIVSLFMFPVVTAVAYITAAILLPERR</sequence>
<feature type="transmembrane region" description="Helical" evidence="1">
    <location>
        <begin position="42"/>
        <end position="66"/>
    </location>
</feature>
<dbReference type="Proteomes" id="UP001157186">
    <property type="component" value="Unassembled WGS sequence"/>
</dbReference>
<protein>
    <recommendedName>
        <fullName evidence="2">Phage shock protein PspC N-terminal domain-containing protein</fullName>
    </recommendedName>
</protein>
<dbReference type="InterPro" id="IPR007168">
    <property type="entry name" value="Phageshock_PspC_N"/>
</dbReference>
<comment type="caution">
    <text evidence="3">The sequence shown here is derived from an EMBL/GenBank/DDBJ whole genome shotgun (WGS) entry which is preliminary data.</text>
</comment>
<evidence type="ECO:0000256" key="1">
    <source>
        <dbReference type="SAM" id="Phobius"/>
    </source>
</evidence>
<keyword evidence="1" id="KW-0812">Transmembrane</keyword>
<proteinExistence type="predicted"/>
<keyword evidence="1" id="KW-0472">Membrane</keyword>
<dbReference type="RefSeq" id="WP_284243939.1">
    <property type="nucleotide sequence ID" value="NZ_BSST01000001.1"/>
</dbReference>
<dbReference type="Pfam" id="PF04024">
    <property type="entry name" value="PspC"/>
    <property type="match status" value="1"/>
</dbReference>
<feature type="domain" description="Phage shock protein PspC N-terminal" evidence="2">
    <location>
        <begin position="12"/>
        <end position="68"/>
    </location>
</feature>
<dbReference type="EMBL" id="BSST01000001">
    <property type="protein sequence ID" value="GLX78045.1"/>
    <property type="molecule type" value="Genomic_DNA"/>
</dbReference>
<keyword evidence="4" id="KW-1185">Reference proteome</keyword>